<evidence type="ECO:0000313" key="3">
    <source>
        <dbReference type="Proteomes" id="UP001607302"/>
    </source>
</evidence>
<proteinExistence type="predicted"/>
<evidence type="ECO:0000313" key="2">
    <source>
        <dbReference type="EMBL" id="KAL2729177.1"/>
    </source>
</evidence>
<dbReference type="EMBL" id="JAUDFV010000131">
    <property type="protein sequence ID" value="KAL2729177.1"/>
    <property type="molecule type" value="Genomic_DNA"/>
</dbReference>
<feature type="compositionally biased region" description="Basic and acidic residues" evidence="1">
    <location>
        <begin position="59"/>
        <end position="80"/>
    </location>
</feature>
<sequence>MTCQPTGKLGFTNLFREKNWRELWTRDEYQKAGKEYEYDKDEGKWEEGWSPIPYTRKRSNGEKRYGPKPARSDAKSQEPL</sequence>
<gene>
    <name evidence="2" type="ORF">V1478_005966</name>
</gene>
<comment type="caution">
    <text evidence="2">The sequence shown here is derived from an EMBL/GenBank/DDBJ whole genome shotgun (WGS) entry which is preliminary data.</text>
</comment>
<feature type="region of interest" description="Disordered" evidence="1">
    <location>
        <begin position="40"/>
        <end position="80"/>
    </location>
</feature>
<reference evidence="2 3" key="1">
    <citation type="journal article" date="2024" name="Ann. Entomol. Soc. Am.">
        <title>Genomic analyses of the southern and eastern yellowjacket wasps (Hymenoptera: Vespidae) reveal evolutionary signatures of social life.</title>
        <authorList>
            <person name="Catto M.A."/>
            <person name="Caine P.B."/>
            <person name="Orr S.E."/>
            <person name="Hunt B.G."/>
            <person name="Goodisman M.A.D."/>
        </authorList>
    </citation>
    <scope>NUCLEOTIDE SEQUENCE [LARGE SCALE GENOMIC DNA]</scope>
    <source>
        <strain evidence="2">233</strain>
        <tissue evidence="2">Head and thorax</tissue>
    </source>
</reference>
<accession>A0ABD2B8V3</accession>
<evidence type="ECO:0008006" key="4">
    <source>
        <dbReference type="Google" id="ProtNLM"/>
    </source>
</evidence>
<dbReference type="AlphaFoldDB" id="A0ABD2B8V3"/>
<protein>
    <recommendedName>
        <fullName evidence="4">Calreticulin</fullName>
    </recommendedName>
</protein>
<keyword evidence="3" id="KW-1185">Reference proteome</keyword>
<organism evidence="2 3">
    <name type="scientific">Vespula squamosa</name>
    <name type="common">Southern yellow jacket</name>
    <name type="synonym">Wasp</name>
    <dbReference type="NCBI Taxonomy" id="30214"/>
    <lineage>
        <taxon>Eukaryota</taxon>
        <taxon>Metazoa</taxon>
        <taxon>Ecdysozoa</taxon>
        <taxon>Arthropoda</taxon>
        <taxon>Hexapoda</taxon>
        <taxon>Insecta</taxon>
        <taxon>Pterygota</taxon>
        <taxon>Neoptera</taxon>
        <taxon>Endopterygota</taxon>
        <taxon>Hymenoptera</taxon>
        <taxon>Apocrita</taxon>
        <taxon>Aculeata</taxon>
        <taxon>Vespoidea</taxon>
        <taxon>Vespidae</taxon>
        <taxon>Vespinae</taxon>
        <taxon>Vespula</taxon>
    </lineage>
</organism>
<evidence type="ECO:0000256" key="1">
    <source>
        <dbReference type="SAM" id="MobiDB-lite"/>
    </source>
</evidence>
<dbReference type="Proteomes" id="UP001607302">
    <property type="component" value="Unassembled WGS sequence"/>
</dbReference>
<name>A0ABD2B8V3_VESSQ</name>